<protein>
    <submittedName>
        <fullName evidence="1">Uncharacterized protein</fullName>
    </submittedName>
</protein>
<dbReference type="EMBL" id="ACFU01000004">
    <property type="protein sequence ID" value="EEF14832.1"/>
    <property type="molecule type" value="Genomic_DNA"/>
</dbReference>
<name>B9CZL2_CAMRE</name>
<comment type="caution">
    <text evidence="1">The sequence shown here is derived from an EMBL/GenBank/DDBJ whole genome shotgun (WGS) entry which is preliminary data.</text>
</comment>
<accession>B9CZL2</accession>
<reference evidence="1 2" key="1">
    <citation type="submission" date="2008-08" db="EMBL/GenBank/DDBJ databases">
        <authorList>
            <person name="Madupu R."/>
            <person name="Durkin A.S."/>
            <person name="Torralba M."/>
            <person name="Methe B."/>
            <person name="Sutton G.G."/>
            <person name="Strausberg R.L."/>
            <person name="Nelson K.E."/>
        </authorList>
    </citation>
    <scope>NUCLEOTIDE SEQUENCE [LARGE SCALE GENOMIC DNA]</scope>
    <source>
        <strain evidence="1 2">RM3267</strain>
    </source>
</reference>
<dbReference type="Proteomes" id="UP000003082">
    <property type="component" value="Unassembled WGS sequence"/>
</dbReference>
<gene>
    <name evidence="1" type="ORF">CAMRE0001_0702</name>
</gene>
<dbReference type="AlphaFoldDB" id="B9CZL2"/>
<sequence length="73" mass="8334">MPHLQNLRGEDFAKLGFEILSEARTVRTLADKLRPFGFYFHFKIYGTKRGAIWSFRKKQVAASIICQTGSPSV</sequence>
<evidence type="ECO:0000313" key="2">
    <source>
        <dbReference type="Proteomes" id="UP000003082"/>
    </source>
</evidence>
<keyword evidence="2" id="KW-1185">Reference proteome</keyword>
<proteinExistence type="predicted"/>
<organism evidence="1 2">
    <name type="scientific">Campylobacter rectus RM3267</name>
    <dbReference type="NCBI Taxonomy" id="553218"/>
    <lineage>
        <taxon>Bacteria</taxon>
        <taxon>Pseudomonadati</taxon>
        <taxon>Campylobacterota</taxon>
        <taxon>Epsilonproteobacteria</taxon>
        <taxon>Campylobacterales</taxon>
        <taxon>Campylobacteraceae</taxon>
        <taxon>Campylobacter</taxon>
    </lineage>
</organism>
<evidence type="ECO:0000313" key="1">
    <source>
        <dbReference type="EMBL" id="EEF14832.1"/>
    </source>
</evidence>